<dbReference type="Proteomes" id="UP000678499">
    <property type="component" value="Unassembled WGS sequence"/>
</dbReference>
<proteinExistence type="inferred from homology"/>
<dbReference type="PANTHER" id="PTHR45640:SF13">
    <property type="entry name" value="HEAT SHOCK PROTEIN 22-RELATED"/>
    <property type="match status" value="1"/>
</dbReference>
<dbReference type="InterPro" id="IPR001436">
    <property type="entry name" value="Alpha-crystallin/sHSP_animal"/>
</dbReference>
<feature type="binding site" evidence="3">
    <location>
        <position position="115"/>
    </location>
    <ligand>
        <name>Zn(2+)</name>
        <dbReference type="ChEBI" id="CHEBI:29105"/>
        <label>1</label>
    </ligand>
</feature>
<dbReference type="OrthoDB" id="10058145at2759"/>
<feature type="region of interest" description="Disordered" evidence="6">
    <location>
        <begin position="163"/>
        <end position="202"/>
    </location>
</feature>
<sequence>MARFGMVPFFSAWHDDVPRSHSLFDQFFGQNLFDEDLVSRKRLNSPDYVYLSLVPSALRGQVGRSQPSRQRSGLSQVSNDKDEFKVCLDVQQFKPEEISVKTVDDYVVIEGKHEEKEDEHGYIQRHFVRKYRLPEGVKAEAVTSSLSSDAVLSIRAPKSLPVQTSNERVVPITHSPFPAMSSGGGDAAEKDGGKSGDSKMES</sequence>
<evidence type="ECO:0000256" key="4">
    <source>
        <dbReference type="PROSITE-ProRule" id="PRU00285"/>
    </source>
</evidence>
<dbReference type="PANTHER" id="PTHR45640">
    <property type="entry name" value="HEAT SHOCK PROTEIN HSP-12.2-RELATED"/>
    <property type="match status" value="1"/>
</dbReference>
<dbReference type="AlphaFoldDB" id="A0A7R9BQS1"/>
<dbReference type="InterPro" id="IPR055269">
    <property type="entry name" value="Alpha-crystallin/HSP_16"/>
</dbReference>
<dbReference type="InterPro" id="IPR002068">
    <property type="entry name" value="A-crystallin/Hsp20_dom"/>
</dbReference>
<dbReference type="GO" id="GO:0046872">
    <property type="term" value="F:metal ion binding"/>
    <property type="evidence" value="ECO:0007669"/>
    <property type="project" value="UniProtKB-KW"/>
</dbReference>
<feature type="binding site" evidence="3">
    <location>
        <position position="120"/>
    </location>
    <ligand>
        <name>Zn(2+)</name>
        <dbReference type="ChEBI" id="CHEBI:29105"/>
        <label>1</label>
    </ligand>
</feature>
<reference evidence="8" key="1">
    <citation type="submission" date="2020-11" db="EMBL/GenBank/DDBJ databases">
        <authorList>
            <person name="Tran Van P."/>
        </authorList>
    </citation>
    <scope>NUCLEOTIDE SEQUENCE</scope>
</reference>
<feature type="domain" description="SHSP" evidence="7">
    <location>
        <begin position="65"/>
        <end position="175"/>
    </location>
</feature>
<dbReference type="GO" id="GO:0005634">
    <property type="term" value="C:nucleus"/>
    <property type="evidence" value="ECO:0007669"/>
    <property type="project" value="TreeGrafter"/>
</dbReference>
<evidence type="ECO:0000256" key="3">
    <source>
        <dbReference type="PIRSR" id="PIRSR036514-1"/>
    </source>
</evidence>
<dbReference type="GO" id="GO:0042026">
    <property type="term" value="P:protein refolding"/>
    <property type="evidence" value="ECO:0007669"/>
    <property type="project" value="TreeGrafter"/>
</dbReference>
<dbReference type="GO" id="GO:0009408">
    <property type="term" value="P:response to heat"/>
    <property type="evidence" value="ECO:0007669"/>
    <property type="project" value="UniProtKB-ARBA"/>
</dbReference>
<evidence type="ECO:0000259" key="7">
    <source>
        <dbReference type="PROSITE" id="PS01031"/>
    </source>
</evidence>
<name>A0A7R9BQS1_9CRUS</name>
<feature type="binding site" evidence="3">
    <location>
        <position position="113"/>
    </location>
    <ligand>
        <name>Zn(2+)</name>
        <dbReference type="ChEBI" id="CHEBI:29105"/>
        <label>1</label>
    </ligand>
</feature>
<dbReference type="Pfam" id="PF00011">
    <property type="entry name" value="HSP20"/>
    <property type="match status" value="1"/>
</dbReference>
<dbReference type="InterPro" id="IPR008978">
    <property type="entry name" value="HSP20-like_chaperone"/>
</dbReference>
<comment type="similarity">
    <text evidence="2 4 5">Belongs to the small heat shock protein (HSP20) family.</text>
</comment>
<accession>A0A7R9BQS1</accession>
<dbReference type="GO" id="GO:0005737">
    <property type="term" value="C:cytoplasm"/>
    <property type="evidence" value="ECO:0007669"/>
    <property type="project" value="TreeGrafter"/>
</dbReference>
<organism evidence="8">
    <name type="scientific">Notodromas monacha</name>
    <dbReference type="NCBI Taxonomy" id="399045"/>
    <lineage>
        <taxon>Eukaryota</taxon>
        <taxon>Metazoa</taxon>
        <taxon>Ecdysozoa</taxon>
        <taxon>Arthropoda</taxon>
        <taxon>Crustacea</taxon>
        <taxon>Oligostraca</taxon>
        <taxon>Ostracoda</taxon>
        <taxon>Podocopa</taxon>
        <taxon>Podocopida</taxon>
        <taxon>Cypridocopina</taxon>
        <taxon>Cypridoidea</taxon>
        <taxon>Cyprididae</taxon>
        <taxon>Notodromas</taxon>
    </lineage>
</organism>
<evidence type="ECO:0000313" key="9">
    <source>
        <dbReference type="Proteomes" id="UP000678499"/>
    </source>
</evidence>
<evidence type="ECO:0000313" key="8">
    <source>
        <dbReference type="EMBL" id="CAD7279829.1"/>
    </source>
</evidence>
<evidence type="ECO:0000256" key="5">
    <source>
        <dbReference type="RuleBase" id="RU003616"/>
    </source>
</evidence>
<keyword evidence="3" id="KW-0862">Zinc</keyword>
<evidence type="ECO:0000256" key="2">
    <source>
        <dbReference type="PIRNR" id="PIRNR036514"/>
    </source>
</evidence>
<evidence type="ECO:0000256" key="6">
    <source>
        <dbReference type="SAM" id="MobiDB-lite"/>
    </source>
</evidence>
<keyword evidence="9" id="KW-1185">Reference proteome</keyword>
<dbReference type="PROSITE" id="PS01031">
    <property type="entry name" value="SHSP"/>
    <property type="match status" value="1"/>
</dbReference>
<dbReference type="SUPFAM" id="SSF49764">
    <property type="entry name" value="HSP20-like chaperones"/>
    <property type="match status" value="1"/>
</dbReference>
<dbReference type="EMBL" id="OA883844">
    <property type="protein sequence ID" value="CAD7279829.1"/>
    <property type="molecule type" value="Genomic_DNA"/>
</dbReference>
<dbReference type="PIRSF" id="PIRSF036514">
    <property type="entry name" value="Sm_HSP_B1"/>
    <property type="match status" value="1"/>
</dbReference>
<dbReference type="GO" id="GO:0051082">
    <property type="term" value="F:unfolded protein binding"/>
    <property type="evidence" value="ECO:0007669"/>
    <property type="project" value="TreeGrafter"/>
</dbReference>
<dbReference type="EMBL" id="CAJPEX010001807">
    <property type="protein sequence ID" value="CAG0919981.1"/>
    <property type="molecule type" value="Genomic_DNA"/>
</dbReference>
<protein>
    <recommendedName>
        <fullName evidence="7">SHSP domain-containing protein</fullName>
    </recommendedName>
</protein>
<keyword evidence="1" id="KW-0346">Stress response</keyword>
<evidence type="ECO:0000256" key="1">
    <source>
        <dbReference type="ARBA" id="ARBA00023016"/>
    </source>
</evidence>
<feature type="compositionally biased region" description="Basic and acidic residues" evidence="6">
    <location>
        <begin position="187"/>
        <end position="202"/>
    </location>
</feature>
<dbReference type="Gene3D" id="2.60.40.790">
    <property type="match status" value="1"/>
</dbReference>
<keyword evidence="3" id="KW-0479">Metal-binding</keyword>
<dbReference type="CDD" id="cd06526">
    <property type="entry name" value="metazoan_ACD"/>
    <property type="match status" value="1"/>
</dbReference>
<gene>
    <name evidence="8" type="ORF">NMOB1V02_LOCUS7494</name>
</gene>
<dbReference type="PRINTS" id="PR00299">
    <property type="entry name" value="ACRYSTALLIN"/>
</dbReference>